<dbReference type="InterPro" id="IPR011009">
    <property type="entry name" value="Kinase-like_dom_sf"/>
</dbReference>
<dbReference type="GO" id="GO:0005524">
    <property type="term" value="F:ATP binding"/>
    <property type="evidence" value="ECO:0007669"/>
    <property type="project" value="UniProtKB-KW"/>
</dbReference>
<dbReference type="FunFam" id="2.60.40.10:FF:000020">
    <property type="entry name" value="Fibroblast growth factor receptor"/>
    <property type="match status" value="1"/>
</dbReference>
<gene>
    <name evidence="25" type="primary">fgfr4</name>
    <name evidence="25" type="ORF">CEXT_231071</name>
</gene>
<feature type="domain" description="Protein kinase" evidence="23">
    <location>
        <begin position="258"/>
        <end position="561"/>
    </location>
</feature>
<evidence type="ECO:0000313" key="25">
    <source>
        <dbReference type="EMBL" id="GIY25817.1"/>
    </source>
</evidence>
<keyword evidence="20" id="KW-0460">Magnesium</keyword>
<evidence type="ECO:0000256" key="8">
    <source>
        <dbReference type="ARBA" id="ARBA00022741"/>
    </source>
</evidence>
<comment type="caution">
    <text evidence="25">The sequence shown here is derived from an EMBL/GenBank/DDBJ whole genome shotgun (WGS) entry which is preliminary data.</text>
</comment>
<dbReference type="FunFam" id="1.10.510.10:FF:000554">
    <property type="entry name" value="Predicted protein"/>
    <property type="match status" value="1"/>
</dbReference>
<dbReference type="InterPro" id="IPR003599">
    <property type="entry name" value="Ig_sub"/>
</dbReference>
<keyword evidence="16" id="KW-0325">Glycoprotein</keyword>
<dbReference type="SMART" id="SM00219">
    <property type="entry name" value="TyrKc"/>
    <property type="match status" value="1"/>
</dbReference>
<dbReference type="EC" id="2.7.10.1" evidence="2"/>
<feature type="domain" description="Ig-like" evidence="24">
    <location>
        <begin position="90"/>
        <end position="148"/>
    </location>
</feature>
<evidence type="ECO:0000259" key="24">
    <source>
        <dbReference type="PROSITE" id="PS50835"/>
    </source>
</evidence>
<keyword evidence="5 22" id="KW-0812">Transmembrane</keyword>
<dbReference type="PROSITE" id="PS50835">
    <property type="entry name" value="IG_LIKE"/>
    <property type="match status" value="2"/>
</dbReference>
<feature type="binding site" evidence="19">
    <location>
        <position position="420"/>
    </location>
    <ligand>
        <name>ATP</name>
        <dbReference type="ChEBI" id="CHEBI:30616"/>
    </ligand>
</feature>
<accession>A0AAV4RZB3</accession>
<dbReference type="InterPro" id="IPR003598">
    <property type="entry name" value="Ig_sub2"/>
</dbReference>
<evidence type="ECO:0000256" key="10">
    <source>
        <dbReference type="ARBA" id="ARBA00022840"/>
    </source>
</evidence>
<feature type="binding site" evidence="19">
    <location>
        <position position="305"/>
    </location>
    <ligand>
        <name>ATP</name>
        <dbReference type="ChEBI" id="CHEBI:30616"/>
    </ligand>
</feature>
<evidence type="ECO:0000256" key="5">
    <source>
        <dbReference type="ARBA" id="ARBA00022692"/>
    </source>
</evidence>
<keyword evidence="9" id="KW-0418">Kinase</keyword>
<dbReference type="InterPro" id="IPR050122">
    <property type="entry name" value="RTK"/>
</dbReference>
<dbReference type="PANTHER" id="PTHR24416:SF550">
    <property type="entry name" value="FIBROBLAST GROWTH FACTOR RECEPTOR HOMOLOG 1-RELATED"/>
    <property type="match status" value="1"/>
</dbReference>
<keyword evidence="26" id="KW-1185">Reference proteome</keyword>
<evidence type="ECO:0000259" key="23">
    <source>
        <dbReference type="PROSITE" id="PS50011"/>
    </source>
</evidence>
<evidence type="ECO:0000256" key="13">
    <source>
        <dbReference type="ARBA" id="ARBA00023137"/>
    </source>
</evidence>
<feature type="active site" description="Proton acceptor" evidence="18">
    <location>
        <position position="416"/>
    </location>
</feature>
<reference evidence="25 26" key="1">
    <citation type="submission" date="2021-06" db="EMBL/GenBank/DDBJ databases">
        <title>Caerostris extrusa draft genome.</title>
        <authorList>
            <person name="Kono N."/>
            <person name="Arakawa K."/>
        </authorList>
    </citation>
    <scope>NUCLEOTIDE SEQUENCE [LARGE SCALE GENOMIC DNA]</scope>
</reference>
<dbReference type="Pfam" id="PF07714">
    <property type="entry name" value="PK_Tyr_Ser-Thr"/>
    <property type="match status" value="1"/>
</dbReference>
<evidence type="ECO:0000256" key="9">
    <source>
        <dbReference type="ARBA" id="ARBA00022777"/>
    </source>
</evidence>
<evidence type="ECO:0000256" key="19">
    <source>
        <dbReference type="PIRSR" id="PIRSR000615-2"/>
    </source>
</evidence>
<dbReference type="InterPro" id="IPR008266">
    <property type="entry name" value="Tyr_kinase_AS"/>
</dbReference>
<protein>
    <recommendedName>
        <fullName evidence="2">receptor protein-tyrosine kinase</fullName>
        <ecNumber evidence="2">2.7.10.1</ecNumber>
    </recommendedName>
</protein>
<sequence>MTKLIAKPAGTVAAFRCPVNANPPASIEWYRNGEPIAEYTRKFDKQMMFRKFNLFIDQLDTSDRGNYTCVLKNLVGSTSFTFRLEVQERPRVVWLKHLIINGSYSDQSELPYVQKVTSADSNDTDTTSLVIDNVTFEDEGYYTCLAANEIGVAYRSGFLKVLPKEGAVLARHRKNWFFLETENLPLIVILIFFILLTPPFFIFLLRCKHSKVKMQTENIILTKKVILERPVHSGDMNCLSVPIVKIDYKMVRVPQAGPEAGHRAGQGAFAQVFKAEAFGLKSSVKQDKVSEEKASRCPSVTVAVKMLKDAHTDADMSVLVQELELMKVISEKKHKNVLNLLGCCTRGGPLFLLVEYCEKGNLRDFLRTHRNLSFAGYEEPIGSPPRTLTFRSLIRYAYQCANGMRYLASMKFIHRDLAARNVLLTGDDVVKIADFGLAREIDETAYYKKKCNNGKLPVKWMAPEAISSRVYSEKSDVWAYGVLLYEIFTLGATPYPSIPHDRLYEQLVLGHRMTKPSECPIEVYMLMRRCWSQLPCDRPTFEEIVKCVDGIMLGALETAYLELNLPVLSTPENSSSSEESCQFS</sequence>
<keyword evidence="11 22" id="KW-1133">Transmembrane helix</keyword>
<dbReference type="SUPFAM" id="SSF48726">
    <property type="entry name" value="Immunoglobulin"/>
    <property type="match status" value="2"/>
</dbReference>
<evidence type="ECO:0000256" key="16">
    <source>
        <dbReference type="ARBA" id="ARBA00023180"/>
    </source>
</evidence>
<keyword evidence="15 25" id="KW-0675">Receptor</keyword>
<evidence type="ECO:0000256" key="2">
    <source>
        <dbReference type="ARBA" id="ARBA00011902"/>
    </source>
</evidence>
<dbReference type="Gene3D" id="2.60.40.10">
    <property type="entry name" value="Immunoglobulins"/>
    <property type="match status" value="2"/>
</dbReference>
<feature type="transmembrane region" description="Helical" evidence="22">
    <location>
        <begin position="184"/>
        <end position="205"/>
    </location>
</feature>
<dbReference type="PROSITE" id="PS50011">
    <property type="entry name" value="PROTEIN_KINASE_DOM"/>
    <property type="match status" value="1"/>
</dbReference>
<dbReference type="Gene3D" id="1.10.510.10">
    <property type="entry name" value="Transferase(Phosphotransferase) domain 1"/>
    <property type="match status" value="1"/>
</dbReference>
<keyword evidence="12 22" id="KW-0472">Membrane</keyword>
<keyword evidence="3" id="KW-0597">Phosphoprotein</keyword>
<comment type="subcellular location">
    <subcellularLocation>
        <location evidence="1">Membrane</location>
        <topology evidence="1">Single-pass membrane protein</topology>
    </subcellularLocation>
</comment>
<organism evidence="25 26">
    <name type="scientific">Caerostris extrusa</name>
    <name type="common">Bark spider</name>
    <name type="synonym">Caerostris bankana</name>
    <dbReference type="NCBI Taxonomy" id="172846"/>
    <lineage>
        <taxon>Eukaryota</taxon>
        <taxon>Metazoa</taxon>
        <taxon>Ecdysozoa</taxon>
        <taxon>Arthropoda</taxon>
        <taxon>Chelicerata</taxon>
        <taxon>Arachnida</taxon>
        <taxon>Araneae</taxon>
        <taxon>Araneomorphae</taxon>
        <taxon>Entelegynae</taxon>
        <taxon>Araneoidea</taxon>
        <taxon>Araneidae</taxon>
        <taxon>Caerostris</taxon>
    </lineage>
</organism>
<evidence type="ECO:0000256" key="17">
    <source>
        <dbReference type="ARBA" id="ARBA00023319"/>
    </source>
</evidence>
<keyword evidence="20" id="KW-0479">Metal-binding</keyword>
<evidence type="ECO:0000256" key="3">
    <source>
        <dbReference type="ARBA" id="ARBA00022553"/>
    </source>
</evidence>
<evidence type="ECO:0000313" key="26">
    <source>
        <dbReference type="Proteomes" id="UP001054945"/>
    </source>
</evidence>
<dbReference type="InterPro" id="IPR013098">
    <property type="entry name" value="Ig_I-set"/>
</dbReference>
<dbReference type="InterPro" id="IPR000719">
    <property type="entry name" value="Prot_kinase_dom"/>
</dbReference>
<keyword evidence="7" id="KW-0677">Repeat</keyword>
<evidence type="ECO:0000256" key="6">
    <source>
        <dbReference type="ARBA" id="ARBA00022729"/>
    </source>
</evidence>
<feature type="site" description="Important for interaction with phosphotyrosine-binding proteins" evidence="21">
    <location>
        <position position="560"/>
    </location>
</feature>
<dbReference type="PANTHER" id="PTHR24416">
    <property type="entry name" value="TYROSINE-PROTEIN KINASE RECEPTOR"/>
    <property type="match status" value="1"/>
</dbReference>
<dbReference type="InterPro" id="IPR020635">
    <property type="entry name" value="Tyr_kinase_cat_dom"/>
</dbReference>
<dbReference type="AlphaFoldDB" id="A0AAV4RZB3"/>
<feature type="binding site" evidence="20">
    <location>
        <position position="421"/>
    </location>
    <ligand>
        <name>Mg(2+)</name>
        <dbReference type="ChEBI" id="CHEBI:18420"/>
    </ligand>
</feature>
<evidence type="ECO:0000256" key="20">
    <source>
        <dbReference type="PIRSR" id="PIRSR000615-3"/>
    </source>
</evidence>
<dbReference type="PRINTS" id="PR00109">
    <property type="entry name" value="TYRKINASE"/>
</dbReference>
<dbReference type="SMART" id="SM00409">
    <property type="entry name" value="IG"/>
    <property type="match status" value="2"/>
</dbReference>
<keyword evidence="10 19" id="KW-0067">ATP-binding</keyword>
<evidence type="ECO:0000256" key="11">
    <source>
        <dbReference type="ARBA" id="ARBA00022989"/>
    </source>
</evidence>
<dbReference type="GO" id="GO:0005886">
    <property type="term" value="C:plasma membrane"/>
    <property type="evidence" value="ECO:0007669"/>
    <property type="project" value="TreeGrafter"/>
</dbReference>
<evidence type="ECO:0000256" key="22">
    <source>
        <dbReference type="SAM" id="Phobius"/>
    </source>
</evidence>
<keyword evidence="17" id="KW-0393">Immunoglobulin domain</keyword>
<keyword evidence="4" id="KW-0808">Transferase</keyword>
<name>A0AAV4RZB3_CAEEX</name>
<keyword evidence="8 19" id="KW-0547">Nucleotide-binding</keyword>
<dbReference type="GO" id="GO:0007169">
    <property type="term" value="P:cell surface receptor protein tyrosine kinase signaling pathway"/>
    <property type="evidence" value="ECO:0007669"/>
    <property type="project" value="TreeGrafter"/>
</dbReference>
<evidence type="ECO:0000256" key="4">
    <source>
        <dbReference type="ARBA" id="ARBA00022679"/>
    </source>
</evidence>
<evidence type="ECO:0000256" key="15">
    <source>
        <dbReference type="ARBA" id="ARBA00023170"/>
    </source>
</evidence>
<dbReference type="GO" id="GO:0004714">
    <property type="term" value="F:transmembrane receptor protein tyrosine kinase activity"/>
    <property type="evidence" value="ECO:0007669"/>
    <property type="project" value="UniProtKB-EC"/>
</dbReference>
<feature type="binding site" evidence="20">
    <location>
        <position position="434"/>
    </location>
    <ligand>
        <name>Mg(2+)</name>
        <dbReference type="ChEBI" id="CHEBI:18420"/>
    </ligand>
</feature>
<dbReference type="Gene3D" id="3.30.200.20">
    <property type="entry name" value="Phosphorylase Kinase, domain 1"/>
    <property type="match status" value="1"/>
</dbReference>
<dbReference type="PIRSF" id="PIRSF000615">
    <property type="entry name" value="TyrPK_CSF1-R"/>
    <property type="match status" value="1"/>
</dbReference>
<dbReference type="InterPro" id="IPR001245">
    <property type="entry name" value="Ser-Thr/Tyr_kinase_cat_dom"/>
</dbReference>
<dbReference type="GO" id="GO:0046872">
    <property type="term" value="F:metal ion binding"/>
    <property type="evidence" value="ECO:0007669"/>
    <property type="project" value="UniProtKB-KW"/>
</dbReference>
<dbReference type="SMART" id="SM00408">
    <property type="entry name" value="IGc2"/>
    <property type="match status" value="2"/>
</dbReference>
<dbReference type="Proteomes" id="UP001054945">
    <property type="component" value="Unassembled WGS sequence"/>
</dbReference>
<dbReference type="SUPFAM" id="SSF56112">
    <property type="entry name" value="Protein kinase-like (PK-like)"/>
    <property type="match status" value="1"/>
</dbReference>
<keyword evidence="14" id="KW-1015">Disulfide bond</keyword>
<keyword evidence="6" id="KW-0732">Signal</keyword>
<feature type="domain" description="Ig-like" evidence="24">
    <location>
        <begin position="1"/>
        <end position="87"/>
    </location>
</feature>
<keyword evidence="13" id="KW-0829">Tyrosine-protein kinase</keyword>
<dbReference type="InterPro" id="IPR036179">
    <property type="entry name" value="Ig-like_dom_sf"/>
</dbReference>
<dbReference type="PROSITE" id="PS00109">
    <property type="entry name" value="PROTEIN_KINASE_TYR"/>
    <property type="match status" value="1"/>
</dbReference>
<dbReference type="GO" id="GO:0043235">
    <property type="term" value="C:receptor complex"/>
    <property type="evidence" value="ECO:0007669"/>
    <property type="project" value="TreeGrafter"/>
</dbReference>
<evidence type="ECO:0000256" key="21">
    <source>
        <dbReference type="PIRSR" id="PIRSR000615-4"/>
    </source>
</evidence>
<dbReference type="Pfam" id="PF07679">
    <property type="entry name" value="I-set"/>
    <property type="match status" value="2"/>
</dbReference>
<evidence type="ECO:0000256" key="12">
    <source>
        <dbReference type="ARBA" id="ARBA00023136"/>
    </source>
</evidence>
<evidence type="ECO:0000256" key="14">
    <source>
        <dbReference type="ARBA" id="ARBA00023157"/>
    </source>
</evidence>
<dbReference type="InterPro" id="IPR013783">
    <property type="entry name" value="Ig-like_fold"/>
</dbReference>
<evidence type="ECO:0000256" key="18">
    <source>
        <dbReference type="PIRSR" id="PIRSR000615-1"/>
    </source>
</evidence>
<proteinExistence type="predicted"/>
<evidence type="ECO:0000256" key="7">
    <source>
        <dbReference type="ARBA" id="ARBA00022737"/>
    </source>
</evidence>
<dbReference type="InterPro" id="IPR007110">
    <property type="entry name" value="Ig-like_dom"/>
</dbReference>
<dbReference type="EMBL" id="BPLR01008581">
    <property type="protein sequence ID" value="GIY25817.1"/>
    <property type="molecule type" value="Genomic_DNA"/>
</dbReference>
<evidence type="ECO:0000256" key="1">
    <source>
        <dbReference type="ARBA" id="ARBA00004167"/>
    </source>
</evidence>